<protein>
    <submittedName>
        <fullName evidence="2">Uncharacterized protein LOC104225604</fullName>
    </submittedName>
</protein>
<evidence type="ECO:0000313" key="1">
    <source>
        <dbReference type="Proteomes" id="UP000189701"/>
    </source>
</evidence>
<dbReference type="InterPro" id="IPR036691">
    <property type="entry name" value="Endo/exonu/phosph_ase_sf"/>
</dbReference>
<name>A0A1U7WAS9_NICSY</name>
<dbReference type="RefSeq" id="XP_009775748.1">
    <property type="nucleotide sequence ID" value="XM_009777446.1"/>
</dbReference>
<organism evidence="1 2">
    <name type="scientific">Nicotiana sylvestris</name>
    <name type="common">Wood tobacco</name>
    <name type="synonym">South American tobacco</name>
    <dbReference type="NCBI Taxonomy" id="4096"/>
    <lineage>
        <taxon>Eukaryota</taxon>
        <taxon>Viridiplantae</taxon>
        <taxon>Streptophyta</taxon>
        <taxon>Embryophyta</taxon>
        <taxon>Tracheophyta</taxon>
        <taxon>Spermatophyta</taxon>
        <taxon>Magnoliopsida</taxon>
        <taxon>eudicotyledons</taxon>
        <taxon>Gunneridae</taxon>
        <taxon>Pentapetalae</taxon>
        <taxon>asterids</taxon>
        <taxon>lamiids</taxon>
        <taxon>Solanales</taxon>
        <taxon>Solanaceae</taxon>
        <taxon>Nicotianoideae</taxon>
        <taxon>Nicotianeae</taxon>
        <taxon>Nicotiana</taxon>
    </lineage>
</organism>
<dbReference type="eggNOG" id="ENOG502R81M">
    <property type="taxonomic scope" value="Eukaryota"/>
</dbReference>
<dbReference type="OrthoDB" id="1304906at2759"/>
<reference evidence="1" key="1">
    <citation type="journal article" date="2013" name="Genome Biol.">
        <title>Reference genomes and transcriptomes of Nicotiana sylvestris and Nicotiana tomentosiformis.</title>
        <authorList>
            <person name="Sierro N."/>
            <person name="Battey J.N."/>
            <person name="Ouadi S."/>
            <person name="Bovet L."/>
            <person name="Goepfert S."/>
            <person name="Bakaher N."/>
            <person name="Peitsch M.C."/>
            <person name="Ivanov N.V."/>
        </authorList>
    </citation>
    <scope>NUCLEOTIDE SEQUENCE [LARGE SCALE GENOMIC DNA]</scope>
</reference>
<sequence length="136" mass="15605">MARDRQVFLYRLLRPGESTIIVRNQQSSPLLTPNDTYMNFIIWNCRGVRSADFRRNFRSLLDYNHPSLVVILKTHCRDHQHLKEEFNFNGLLEEPAIGQLGGIAILWATDALTVDYVASTRQEIHCHIQAVTPTAG</sequence>
<dbReference type="PANTHER" id="PTHR35218:SF9">
    <property type="entry name" value="ENDONUCLEASE_EXONUCLEASE_PHOSPHATASE DOMAIN-CONTAINING PROTEIN"/>
    <property type="match status" value="1"/>
</dbReference>
<dbReference type="AlphaFoldDB" id="A0A1U7WAS9"/>
<dbReference type="PANTHER" id="PTHR35218">
    <property type="entry name" value="RNASE H DOMAIN-CONTAINING PROTEIN"/>
    <property type="match status" value="1"/>
</dbReference>
<dbReference type="Proteomes" id="UP000189701">
    <property type="component" value="Unplaced"/>
</dbReference>
<proteinExistence type="predicted"/>
<accession>A0A1U7WAS9</accession>
<gene>
    <name evidence="2" type="primary">LOC104225604</name>
</gene>
<keyword evidence="1" id="KW-1185">Reference proteome</keyword>
<evidence type="ECO:0000313" key="2">
    <source>
        <dbReference type="RefSeq" id="XP_009775748.1"/>
    </source>
</evidence>
<dbReference type="SUPFAM" id="SSF56219">
    <property type="entry name" value="DNase I-like"/>
    <property type="match status" value="1"/>
</dbReference>
<reference evidence="2" key="2">
    <citation type="submission" date="2025-08" db="UniProtKB">
        <authorList>
            <consortium name="RefSeq"/>
        </authorList>
    </citation>
    <scope>IDENTIFICATION</scope>
    <source>
        <tissue evidence="2">Leaf</tissue>
    </source>
</reference>